<comment type="caution">
    <text evidence="2">The sequence shown here is derived from an EMBL/GenBank/DDBJ whole genome shotgun (WGS) entry which is preliminary data.</text>
</comment>
<evidence type="ECO:0000313" key="2">
    <source>
        <dbReference type="EMBL" id="MCW1932457.1"/>
    </source>
</evidence>
<keyword evidence="1" id="KW-0472">Membrane</keyword>
<feature type="transmembrane region" description="Helical" evidence="1">
    <location>
        <begin position="34"/>
        <end position="55"/>
    </location>
</feature>
<accession>A0ABT3GY48</accession>
<sequence length="184" mass="20293">MLIDFVGSLATGFGLMGIVLLVNRLILRNRIDRWIYPATVAFGMVAFTIWAEYTWPSRTITAQPQLALASENGEAVFYRPWTFIWPQVTRMTAINLAETRTHPDQPGMVMTQVVFIGRWEPTRGVVVIYDCVNNARADVVEGVAMNADGTLEGAEWFPLDADNPVLRTACAAVEEGNDGRASGA</sequence>
<dbReference type="EMBL" id="JAPDFL010000001">
    <property type="protein sequence ID" value="MCW1932457.1"/>
    <property type="molecule type" value="Genomic_DNA"/>
</dbReference>
<reference evidence="2 3" key="1">
    <citation type="submission" date="2022-10" db="EMBL/GenBank/DDBJ databases">
        <title>Pararhodobacter sp. nov., isolated from marine algae.</title>
        <authorList>
            <person name="Choi B.J."/>
            <person name="Kim J.M."/>
            <person name="Lee J.K."/>
            <person name="Choi D.G."/>
            <person name="Jeon C.O."/>
        </authorList>
    </citation>
    <scope>NUCLEOTIDE SEQUENCE [LARGE SCALE GENOMIC DNA]</scope>
    <source>
        <strain evidence="2 3">ZQ420</strain>
    </source>
</reference>
<evidence type="ECO:0000256" key="1">
    <source>
        <dbReference type="SAM" id="Phobius"/>
    </source>
</evidence>
<keyword evidence="3" id="KW-1185">Reference proteome</keyword>
<evidence type="ECO:0000313" key="3">
    <source>
        <dbReference type="Proteomes" id="UP001208938"/>
    </source>
</evidence>
<protein>
    <submittedName>
        <fullName evidence="2">Uncharacterized protein</fullName>
    </submittedName>
</protein>
<name>A0ABT3GY48_9RHOB</name>
<dbReference type="Proteomes" id="UP001208938">
    <property type="component" value="Unassembled WGS sequence"/>
</dbReference>
<keyword evidence="1" id="KW-1133">Transmembrane helix</keyword>
<dbReference type="RefSeq" id="WP_264505455.1">
    <property type="nucleotide sequence ID" value="NZ_JAPDFL010000001.1"/>
</dbReference>
<feature type="transmembrane region" description="Helical" evidence="1">
    <location>
        <begin position="6"/>
        <end position="27"/>
    </location>
</feature>
<keyword evidence="1" id="KW-0812">Transmembrane</keyword>
<gene>
    <name evidence="2" type="ORF">OKW52_09360</name>
</gene>
<proteinExistence type="predicted"/>
<organism evidence="2 3">
    <name type="scientific">Pararhodobacter zhoushanensis</name>
    <dbReference type="NCBI Taxonomy" id="2479545"/>
    <lineage>
        <taxon>Bacteria</taxon>
        <taxon>Pseudomonadati</taxon>
        <taxon>Pseudomonadota</taxon>
        <taxon>Alphaproteobacteria</taxon>
        <taxon>Rhodobacterales</taxon>
        <taxon>Paracoccaceae</taxon>
        <taxon>Pararhodobacter</taxon>
    </lineage>
</organism>